<keyword evidence="1" id="KW-0732">Signal</keyword>
<keyword evidence="3" id="KW-1185">Reference proteome</keyword>
<sequence>MKTFTVTAILAIAASLVQAAPAQQTRQFEAQLTFIGAADGSFTLAVPTDGTVFPITNDLSVSKIASLGGATCAFDGVDGSHTVLVGAQTVDVGPPQVQVSGSCRAF</sequence>
<feature type="signal peptide" evidence="1">
    <location>
        <begin position="1"/>
        <end position="19"/>
    </location>
</feature>
<name>A0A8H7WID6_9HELO</name>
<dbReference type="Proteomes" id="UP000664132">
    <property type="component" value="Unassembled WGS sequence"/>
</dbReference>
<dbReference type="EMBL" id="JAFJYH010000011">
    <property type="protein sequence ID" value="KAG4425329.1"/>
    <property type="molecule type" value="Genomic_DNA"/>
</dbReference>
<gene>
    <name evidence="2" type="ORF">IFR04_001479</name>
</gene>
<evidence type="ECO:0000313" key="2">
    <source>
        <dbReference type="EMBL" id="KAG4425329.1"/>
    </source>
</evidence>
<proteinExistence type="predicted"/>
<dbReference type="OrthoDB" id="4509278at2759"/>
<reference evidence="2" key="1">
    <citation type="submission" date="2021-02" db="EMBL/GenBank/DDBJ databases">
        <title>Genome sequence Cadophora malorum strain M34.</title>
        <authorList>
            <person name="Stefanovic E."/>
            <person name="Vu D."/>
            <person name="Scully C."/>
            <person name="Dijksterhuis J."/>
            <person name="Roader J."/>
            <person name="Houbraken J."/>
        </authorList>
    </citation>
    <scope>NUCLEOTIDE SEQUENCE</scope>
    <source>
        <strain evidence="2">M34</strain>
    </source>
</reference>
<protein>
    <submittedName>
        <fullName evidence="2">Uncharacterized protein</fullName>
    </submittedName>
</protein>
<evidence type="ECO:0000313" key="3">
    <source>
        <dbReference type="Proteomes" id="UP000664132"/>
    </source>
</evidence>
<accession>A0A8H7WID6</accession>
<organism evidence="2 3">
    <name type="scientific">Cadophora malorum</name>
    <dbReference type="NCBI Taxonomy" id="108018"/>
    <lineage>
        <taxon>Eukaryota</taxon>
        <taxon>Fungi</taxon>
        <taxon>Dikarya</taxon>
        <taxon>Ascomycota</taxon>
        <taxon>Pezizomycotina</taxon>
        <taxon>Leotiomycetes</taxon>
        <taxon>Helotiales</taxon>
        <taxon>Ploettnerulaceae</taxon>
        <taxon>Cadophora</taxon>
    </lineage>
</organism>
<feature type="chain" id="PRO_5034835104" evidence="1">
    <location>
        <begin position="20"/>
        <end position="106"/>
    </location>
</feature>
<evidence type="ECO:0000256" key="1">
    <source>
        <dbReference type="SAM" id="SignalP"/>
    </source>
</evidence>
<comment type="caution">
    <text evidence="2">The sequence shown here is derived from an EMBL/GenBank/DDBJ whole genome shotgun (WGS) entry which is preliminary data.</text>
</comment>
<dbReference type="AlphaFoldDB" id="A0A8H7WID6"/>